<keyword evidence="3" id="KW-1185">Reference proteome</keyword>
<reference evidence="2 3" key="1">
    <citation type="submission" date="2020-08" db="EMBL/GenBank/DDBJ databases">
        <authorList>
            <person name="Hejnol A."/>
        </authorList>
    </citation>
    <scope>NUCLEOTIDE SEQUENCE [LARGE SCALE GENOMIC DNA]</scope>
</reference>
<evidence type="ECO:0000256" key="1">
    <source>
        <dbReference type="SAM" id="Coils"/>
    </source>
</evidence>
<accession>A0A7I8W828</accession>
<dbReference type="OrthoDB" id="5531344at2759"/>
<name>A0A7I8W828_9ANNE</name>
<organism evidence="2 3">
    <name type="scientific">Dimorphilus gyrociliatus</name>
    <dbReference type="NCBI Taxonomy" id="2664684"/>
    <lineage>
        <taxon>Eukaryota</taxon>
        <taxon>Metazoa</taxon>
        <taxon>Spiralia</taxon>
        <taxon>Lophotrochozoa</taxon>
        <taxon>Annelida</taxon>
        <taxon>Polychaeta</taxon>
        <taxon>Polychaeta incertae sedis</taxon>
        <taxon>Dinophilidae</taxon>
        <taxon>Dimorphilus</taxon>
    </lineage>
</organism>
<dbReference type="AlphaFoldDB" id="A0A7I8W828"/>
<sequence>MSQNINWEELISTTLVNFIEQSQLYKPEDIEYLHKVTCNDSSSASLLLLRLKHLVQSLSSIVRDLETNSSAAVHLNNSYMEMKQKIDEFIKSKRRKVNLLNRKEFCDTESEENQDGCARTCSIVKKLENNKSHIKVERVYNEIGPQNIHSDREKEMYNQESEKNTLLERIENMENQLLLFNDKRRSCHIYERIQDLESRIVKLEETNPEYRVLLKEECSTCLNNRKKNFLDKQELLKEIDERINSLKDKISSD</sequence>
<keyword evidence="1" id="KW-0175">Coiled coil</keyword>
<dbReference type="EMBL" id="CAJFCJ010000019">
    <property type="protein sequence ID" value="CAD5123166.1"/>
    <property type="molecule type" value="Genomic_DNA"/>
</dbReference>
<dbReference type="Proteomes" id="UP000549394">
    <property type="component" value="Unassembled WGS sequence"/>
</dbReference>
<gene>
    <name evidence="2" type="ORF">DGYR_LOCUS10876</name>
</gene>
<evidence type="ECO:0000313" key="2">
    <source>
        <dbReference type="EMBL" id="CAD5123166.1"/>
    </source>
</evidence>
<comment type="caution">
    <text evidence="2">The sequence shown here is derived from an EMBL/GenBank/DDBJ whole genome shotgun (WGS) entry which is preliminary data.</text>
</comment>
<evidence type="ECO:0000313" key="3">
    <source>
        <dbReference type="Proteomes" id="UP000549394"/>
    </source>
</evidence>
<feature type="coiled-coil region" evidence="1">
    <location>
        <begin position="156"/>
        <end position="249"/>
    </location>
</feature>
<proteinExistence type="predicted"/>
<protein>
    <submittedName>
        <fullName evidence="2">DgyrCDS11535</fullName>
    </submittedName>
</protein>